<dbReference type="AlphaFoldDB" id="A0A086TIP3"/>
<sequence length="233" mass="26453">MYTPLMMNPLIEKNPLQIPEIRANVNRLVSLEDAISCVRVSKAWSKSFASSIWYAVDFKIHHTFVDLDSDIVIKHGHHIRTIENVKTQSKLDAVLRPTIKNLVRIRLLGVCFSQDSYATLLRNCPLLTSVDLQQDVALFSGPFIDAFQHKAVVSLVASIKQVFKPDPESEPSSLGFSLLVHFPNLTDWLRYNLPLDLFVSVERIKSESALYVSMDIVVALLFHRTTLLQVYAF</sequence>
<reference evidence="1 2" key="1">
    <citation type="submission" date="2011-02" db="EMBL/GenBank/DDBJ databases">
        <title>The Genome Sequence of Mortierella verticillata NRRL 6337.</title>
        <authorList>
            <consortium name="The Broad Institute Genome Sequencing Platform"/>
            <person name="Russ C."/>
            <person name="Cuomo C."/>
            <person name="Burger G."/>
            <person name="Gray M.W."/>
            <person name="Holland P.W.H."/>
            <person name="King N."/>
            <person name="Lang F.B.F."/>
            <person name="Roger A.J."/>
            <person name="Ruiz-Trillo I."/>
            <person name="Young S.K."/>
            <person name="Zeng Q."/>
            <person name="Gargeya S."/>
            <person name="Alvarado L."/>
            <person name="Berlin A."/>
            <person name="Chapman S.B."/>
            <person name="Chen Z."/>
            <person name="Freedman E."/>
            <person name="Gellesch M."/>
            <person name="Goldberg J."/>
            <person name="Griggs A."/>
            <person name="Gujja S."/>
            <person name="Heilman E."/>
            <person name="Heiman D."/>
            <person name="Howarth C."/>
            <person name="Mehta T."/>
            <person name="Neiman D."/>
            <person name="Pearson M."/>
            <person name="Roberts A."/>
            <person name="Saif S."/>
            <person name="Shea T."/>
            <person name="Shenoy N."/>
            <person name="Sisk P."/>
            <person name="Stolte C."/>
            <person name="Sykes S."/>
            <person name="White J."/>
            <person name="Yandava C."/>
            <person name="Haas B."/>
            <person name="Nusbaum C."/>
            <person name="Birren B."/>
        </authorList>
    </citation>
    <scope>NUCLEOTIDE SEQUENCE [LARGE SCALE GENOMIC DNA]</scope>
    <source>
        <strain evidence="1 2">NRRL 6337</strain>
    </source>
</reference>
<evidence type="ECO:0008006" key="3">
    <source>
        <dbReference type="Google" id="ProtNLM"/>
    </source>
</evidence>
<gene>
    <name evidence="1" type="ORF">MVEG_12329</name>
</gene>
<dbReference type="EMBL" id="KN042438">
    <property type="protein sequence ID" value="KFH61820.1"/>
    <property type="molecule type" value="Genomic_DNA"/>
</dbReference>
<keyword evidence="2" id="KW-1185">Reference proteome</keyword>
<evidence type="ECO:0000313" key="1">
    <source>
        <dbReference type="EMBL" id="KFH61820.1"/>
    </source>
</evidence>
<dbReference type="Proteomes" id="UP000243308">
    <property type="component" value="Unassembled WGS sequence"/>
</dbReference>
<dbReference type="InterPro" id="IPR032675">
    <property type="entry name" value="LRR_dom_sf"/>
</dbReference>
<dbReference type="Gene3D" id="3.80.10.10">
    <property type="entry name" value="Ribonuclease Inhibitor"/>
    <property type="match status" value="1"/>
</dbReference>
<name>A0A086TIP3_9FUNG</name>
<proteinExistence type="predicted"/>
<accession>A0A086TIP3</accession>
<organism evidence="1 2">
    <name type="scientific">Podila verticillata NRRL 6337</name>
    <dbReference type="NCBI Taxonomy" id="1069443"/>
    <lineage>
        <taxon>Eukaryota</taxon>
        <taxon>Fungi</taxon>
        <taxon>Fungi incertae sedis</taxon>
        <taxon>Mucoromycota</taxon>
        <taxon>Mortierellomycotina</taxon>
        <taxon>Mortierellomycetes</taxon>
        <taxon>Mortierellales</taxon>
        <taxon>Mortierellaceae</taxon>
        <taxon>Podila</taxon>
    </lineage>
</organism>
<evidence type="ECO:0000313" key="2">
    <source>
        <dbReference type="Proteomes" id="UP000243308"/>
    </source>
</evidence>
<protein>
    <recommendedName>
        <fullName evidence="3">F-box domain-containing protein</fullName>
    </recommendedName>
</protein>
<dbReference type="OrthoDB" id="2360932at2759"/>